<dbReference type="CDD" id="cd07346">
    <property type="entry name" value="ABC_6TM_exporters"/>
    <property type="match status" value="1"/>
</dbReference>
<dbReference type="PROSITE" id="PS50929">
    <property type="entry name" value="ABC_TM1F"/>
    <property type="match status" value="1"/>
</dbReference>
<keyword evidence="6" id="KW-0067">ATP-binding</keyword>
<evidence type="ECO:0000256" key="7">
    <source>
        <dbReference type="ARBA" id="ARBA00022989"/>
    </source>
</evidence>
<evidence type="ECO:0000256" key="6">
    <source>
        <dbReference type="ARBA" id="ARBA00022840"/>
    </source>
</evidence>
<keyword evidence="2" id="KW-0813">Transport</keyword>
<evidence type="ECO:0000256" key="9">
    <source>
        <dbReference type="ARBA" id="ARBA00061644"/>
    </source>
</evidence>
<dbReference type="GO" id="GO:0140359">
    <property type="term" value="F:ABC-type transporter activity"/>
    <property type="evidence" value="ECO:0007669"/>
    <property type="project" value="InterPro"/>
</dbReference>
<dbReference type="EMBL" id="CP011112">
    <property type="protein sequence ID" value="AKU15596.1"/>
    <property type="molecule type" value="Genomic_DNA"/>
</dbReference>
<evidence type="ECO:0000256" key="1">
    <source>
        <dbReference type="ARBA" id="ARBA00004651"/>
    </source>
</evidence>
<dbReference type="KEGG" id="lmoi:VV02_06560"/>
<dbReference type="PANTHER" id="PTHR24221">
    <property type="entry name" value="ATP-BINDING CASSETTE SUB-FAMILY B"/>
    <property type="match status" value="1"/>
</dbReference>
<dbReference type="Gene3D" id="3.40.50.300">
    <property type="entry name" value="P-loop containing nucleotide triphosphate hydrolases"/>
    <property type="match status" value="1"/>
</dbReference>
<feature type="transmembrane region" description="Helical" evidence="10">
    <location>
        <begin position="547"/>
        <end position="570"/>
    </location>
</feature>
<dbReference type="SUPFAM" id="SSF52540">
    <property type="entry name" value="P-loop containing nucleoside triphosphate hydrolases"/>
    <property type="match status" value="1"/>
</dbReference>
<dbReference type="InterPro" id="IPR022515">
    <property type="entry name" value="NHPM_micro_ABC2"/>
</dbReference>
<evidence type="ECO:0000256" key="2">
    <source>
        <dbReference type="ARBA" id="ARBA00022448"/>
    </source>
</evidence>
<keyword evidence="7 10" id="KW-1133">Transmembrane helix</keyword>
<dbReference type="SMART" id="SM00382">
    <property type="entry name" value="AAA"/>
    <property type="match status" value="1"/>
</dbReference>
<dbReference type="Pfam" id="PF00005">
    <property type="entry name" value="ABC_tran"/>
    <property type="match status" value="1"/>
</dbReference>
<feature type="transmembrane region" description="Helical" evidence="10">
    <location>
        <begin position="695"/>
        <end position="720"/>
    </location>
</feature>
<accession>A0A0K1JFW6</accession>
<feature type="transmembrane region" description="Helical" evidence="10">
    <location>
        <begin position="659"/>
        <end position="683"/>
    </location>
</feature>
<dbReference type="GO" id="GO:0005524">
    <property type="term" value="F:ATP binding"/>
    <property type="evidence" value="ECO:0007669"/>
    <property type="project" value="UniProtKB-KW"/>
</dbReference>
<keyword evidence="8 10" id="KW-0472">Membrane</keyword>
<dbReference type="RefSeq" id="WP_052590525.1">
    <property type="nucleotide sequence ID" value="NZ_CP011112.1"/>
</dbReference>
<evidence type="ECO:0000313" key="14">
    <source>
        <dbReference type="Proteomes" id="UP000066480"/>
    </source>
</evidence>
<comment type="similarity">
    <text evidence="9">Belongs to the ABC transporter superfamily. Lipid exporter (TC 3.A.1.106) family.</text>
</comment>
<gene>
    <name evidence="13" type="ORF">VV02_06560</name>
</gene>
<dbReference type="GO" id="GO:0034040">
    <property type="term" value="F:ATPase-coupled lipid transmembrane transporter activity"/>
    <property type="evidence" value="ECO:0007669"/>
    <property type="project" value="TreeGrafter"/>
</dbReference>
<dbReference type="FunFam" id="3.40.50.300:FF:000299">
    <property type="entry name" value="ABC transporter ATP-binding protein/permease"/>
    <property type="match status" value="1"/>
</dbReference>
<dbReference type="AlphaFoldDB" id="A0A0K1JFW6"/>
<dbReference type="PROSITE" id="PS00211">
    <property type="entry name" value="ABC_TRANSPORTER_1"/>
    <property type="match status" value="1"/>
</dbReference>
<dbReference type="Gene3D" id="1.20.1560.10">
    <property type="entry name" value="ABC transporter type 1, transmembrane domain"/>
    <property type="match status" value="1"/>
</dbReference>
<dbReference type="PANTHER" id="PTHR24221:SF654">
    <property type="entry name" value="ATP-BINDING CASSETTE SUB-FAMILY B MEMBER 6"/>
    <property type="match status" value="1"/>
</dbReference>
<dbReference type="GO" id="GO:0005886">
    <property type="term" value="C:plasma membrane"/>
    <property type="evidence" value="ECO:0007669"/>
    <property type="project" value="UniProtKB-SubCell"/>
</dbReference>
<keyword evidence="3" id="KW-1003">Cell membrane</keyword>
<sequence length="986" mass="105953">MTMVSGPRLSRLSTWATEVAVPLELADGTVFVFDDTSAAYVLLEGHLDLFAVKLVDGTPSGRWRRLCRIEGGSLIPTAGQGPQHRLVARIGAEASLARLPLAELESSWDQGRTTLPGQVAVLARRMAQQELADAVDRTLTALSAAVRDGLPPREFTAIDGGEVEVEDGHFARTVEDATWVSICEGQVRYGEGILGVFGSGSCLFVPKNDWLLAEGDTRLVARGTADLLVHGELWPSLREHMECYLVGVDAHVATGDVAEAEVLQAAAEVDRQEFGRVADSIERFFAERESRVRLSDVQRDDPIVGALRLVAQQIGMRVRLPLSGLGGGPDARKLSRILHASQAHSRDVLLTKNWYKKDNGPLIGTRAGGTAPVALLRHGSSYYMIDPTGEHPVVEVGRKTQSVVGDRAYQIYPQLPRSVDSTGALIRHGLEGNRSDLIRTVVLAFLAGLLTLSVPIMTGRVLGTFVSNADRSLVVSGALLVMVTAIATAVLGVVINLSVLRVSGRTVARMQSAVWSKVLSLPVSFFERESTGSLSTKVLGVHRSQELLTGPLTVSTLGLFSGLLNLLVIAYYSPRLAPVAAGLVAVALLVCWVVGKRTVREQAKVYQGEKRLSALVLQFLTSIPKLRVSATEDRALREWSTLHLAHGQRKMELRRSQNILVTFNFCFPLVCSIVLFALVGGLWRDSVPTASFLTVFVALNLLIASVLQFTSAAILALAAVPMLSEIESILREEPESSSGTVDPGELSGKVALAGVTFRYGDGPLVLEDVSLTAEPGQFVAIVGPSGSGKSTLLRLILGFEHPQNGSVLFDDLDLSELDVRSVRSQCGVVLQGGGLTPGNIRSNILGTSGLTVKDAWEAAEMAGLKDDIKAMPMGMATVVSEGSTALSGGQRQRLMIARALIARPRMVCFDEATSALDNPTQRIVAESTRRLNATRIVIAHRLSTVADADKIVVLDRGHVVQEGTYDELLADEDGVFSRLARRQMSA</sequence>
<keyword evidence="5" id="KW-0547">Nucleotide-binding</keyword>
<dbReference type="PATRIC" id="fig|571913.6.peg.1339"/>
<evidence type="ECO:0000259" key="11">
    <source>
        <dbReference type="PROSITE" id="PS50893"/>
    </source>
</evidence>
<dbReference type="Pfam" id="PF00664">
    <property type="entry name" value="ABC_membrane"/>
    <property type="match status" value="1"/>
</dbReference>
<dbReference type="OrthoDB" id="9787557at2"/>
<feature type="transmembrane region" description="Helical" evidence="10">
    <location>
        <begin position="477"/>
        <end position="500"/>
    </location>
</feature>
<evidence type="ECO:0000256" key="8">
    <source>
        <dbReference type="ARBA" id="ARBA00023136"/>
    </source>
</evidence>
<dbReference type="InterPro" id="IPR011527">
    <property type="entry name" value="ABC1_TM_dom"/>
</dbReference>
<dbReference type="SUPFAM" id="SSF90123">
    <property type="entry name" value="ABC transporter transmembrane region"/>
    <property type="match status" value="1"/>
</dbReference>
<evidence type="ECO:0000256" key="5">
    <source>
        <dbReference type="ARBA" id="ARBA00022741"/>
    </source>
</evidence>
<keyword evidence="4 10" id="KW-0812">Transmembrane</keyword>
<dbReference type="InterPro" id="IPR003439">
    <property type="entry name" value="ABC_transporter-like_ATP-bd"/>
</dbReference>
<dbReference type="Proteomes" id="UP000066480">
    <property type="component" value="Chromosome"/>
</dbReference>
<feature type="domain" description="ABC transporter" evidence="11">
    <location>
        <begin position="750"/>
        <end position="981"/>
    </location>
</feature>
<dbReference type="InterPro" id="IPR027417">
    <property type="entry name" value="P-loop_NTPase"/>
</dbReference>
<reference evidence="13 14" key="1">
    <citation type="submission" date="2015-03" db="EMBL/GenBank/DDBJ databases">
        <title>Luteipulveratus halotolerans sp. nov., a novel actinobacterium (Dermacoccaceae) from Sarawak, Malaysia.</title>
        <authorList>
            <person name="Juboi H."/>
            <person name="Basik A."/>
            <person name="Shamsul S.S."/>
            <person name="Arnold P."/>
            <person name="Schmitt E.K."/>
            <person name="Sanglier J.-J."/>
            <person name="Yeo T."/>
        </authorList>
    </citation>
    <scope>NUCLEOTIDE SEQUENCE [LARGE SCALE GENOMIC DNA]</scope>
    <source>
        <strain evidence="13 14">MN07-A0370</strain>
    </source>
</reference>
<dbReference type="InterPro" id="IPR003593">
    <property type="entry name" value="AAA+_ATPase"/>
</dbReference>
<name>A0A0K1JFW6_9MICO</name>
<organism evidence="13 14">
    <name type="scientific">Luteipulveratus mongoliensis</name>
    <dbReference type="NCBI Taxonomy" id="571913"/>
    <lineage>
        <taxon>Bacteria</taxon>
        <taxon>Bacillati</taxon>
        <taxon>Actinomycetota</taxon>
        <taxon>Actinomycetes</taxon>
        <taxon>Micrococcales</taxon>
        <taxon>Dermacoccaceae</taxon>
        <taxon>Luteipulveratus</taxon>
    </lineage>
</organism>
<evidence type="ECO:0000256" key="4">
    <source>
        <dbReference type="ARBA" id="ARBA00022692"/>
    </source>
</evidence>
<keyword evidence="14" id="KW-1185">Reference proteome</keyword>
<comment type="subcellular location">
    <subcellularLocation>
        <location evidence="1">Cell membrane</location>
        <topology evidence="1">Multi-pass membrane protein</topology>
    </subcellularLocation>
</comment>
<evidence type="ECO:0000256" key="3">
    <source>
        <dbReference type="ARBA" id="ARBA00022475"/>
    </source>
</evidence>
<dbReference type="InterPro" id="IPR039421">
    <property type="entry name" value="Type_1_exporter"/>
</dbReference>
<feature type="transmembrane region" description="Helical" evidence="10">
    <location>
        <begin position="576"/>
        <end position="595"/>
    </location>
</feature>
<proteinExistence type="inferred from homology"/>
<evidence type="ECO:0000313" key="13">
    <source>
        <dbReference type="EMBL" id="AKU15596.1"/>
    </source>
</evidence>
<evidence type="ECO:0000256" key="10">
    <source>
        <dbReference type="SAM" id="Phobius"/>
    </source>
</evidence>
<dbReference type="NCBIfam" id="TIGR03797">
    <property type="entry name" value="NHLM_micro_ABC2"/>
    <property type="match status" value="1"/>
</dbReference>
<dbReference type="InterPro" id="IPR036640">
    <property type="entry name" value="ABC1_TM_sf"/>
</dbReference>
<protein>
    <recommendedName>
        <fullName evidence="15">ABC transporter</fullName>
    </recommendedName>
</protein>
<feature type="domain" description="ABC transmembrane type-1" evidence="12">
    <location>
        <begin position="441"/>
        <end position="719"/>
    </location>
</feature>
<dbReference type="InterPro" id="IPR017871">
    <property type="entry name" value="ABC_transporter-like_CS"/>
</dbReference>
<evidence type="ECO:0000259" key="12">
    <source>
        <dbReference type="PROSITE" id="PS50929"/>
    </source>
</evidence>
<dbReference type="PROSITE" id="PS50893">
    <property type="entry name" value="ABC_TRANSPORTER_2"/>
    <property type="match status" value="1"/>
</dbReference>
<evidence type="ECO:0008006" key="15">
    <source>
        <dbReference type="Google" id="ProtNLM"/>
    </source>
</evidence>
<dbReference type="STRING" id="571913.VV02_06560"/>
<feature type="transmembrane region" description="Helical" evidence="10">
    <location>
        <begin position="437"/>
        <end position="457"/>
    </location>
</feature>
<dbReference type="GO" id="GO:0016887">
    <property type="term" value="F:ATP hydrolysis activity"/>
    <property type="evidence" value="ECO:0007669"/>
    <property type="project" value="InterPro"/>
</dbReference>